<evidence type="ECO:0000313" key="1">
    <source>
        <dbReference type="EMBL" id="SMQ73498.1"/>
    </source>
</evidence>
<dbReference type="EMBL" id="FXWG01000003">
    <property type="protein sequence ID" value="SMQ73498.1"/>
    <property type="molecule type" value="Genomic_DNA"/>
</dbReference>
<dbReference type="AlphaFoldDB" id="A0A1Y6FEW9"/>
<dbReference type="PROSITE" id="PS51257">
    <property type="entry name" value="PROKAR_LIPOPROTEIN"/>
    <property type="match status" value="1"/>
</dbReference>
<proteinExistence type="predicted"/>
<dbReference type="Proteomes" id="UP000194420">
    <property type="component" value="Unassembled WGS sequence"/>
</dbReference>
<sequence length="169" mass="18760">MVMALRHIGTCAVAFVLASCAGDNPENVPLYGEWQLVTKVDEFSVDGMSLPESNWPRQFHDLGKTETICGEPYFLEPKWQEFDIFRNASVECEFDRYDVTPQKVTARGVCPDAIPAANFSPKLSVDVSQNPERYRLFITMAGTATLPSGNGDRYLEVTAVQTGTRLGEC</sequence>
<accession>A0A1Y6FEW9</accession>
<protein>
    <recommendedName>
        <fullName evidence="3">Lipocalin-like domain-containing protein</fullName>
    </recommendedName>
</protein>
<reference evidence="2" key="1">
    <citation type="submission" date="2017-04" db="EMBL/GenBank/DDBJ databases">
        <authorList>
            <person name="Varghese N."/>
            <person name="Submissions S."/>
        </authorList>
    </citation>
    <scope>NUCLEOTIDE SEQUENCE [LARGE SCALE GENOMIC DNA]</scope>
</reference>
<evidence type="ECO:0000313" key="2">
    <source>
        <dbReference type="Proteomes" id="UP000194420"/>
    </source>
</evidence>
<organism evidence="1 2">
    <name type="scientific">Altererythrobacter xiamenensis</name>
    <dbReference type="NCBI Taxonomy" id="1316679"/>
    <lineage>
        <taxon>Bacteria</taxon>
        <taxon>Pseudomonadati</taxon>
        <taxon>Pseudomonadota</taxon>
        <taxon>Alphaproteobacteria</taxon>
        <taxon>Sphingomonadales</taxon>
        <taxon>Erythrobacteraceae</taxon>
        <taxon>Altererythrobacter</taxon>
    </lineage>
</organism>
<name>A0A1Y6FEW9_9SPHN</name>
<evidence type="ECO:0008006" key="3">
    <source>
        <dbReference type="Google" id="ProtNLM"/>
    </source>
</evidence>
<gene>
    <name evidence="1" type="ORF">SAMN06297468_2213</name>
</gene>
<keyword evidence="2" id="KW-1185">Reference proteome</keyword>